<accession>A0ACC3SUS7</accession>
<evidence type="ECO:0000313" key="1">
    <source>
        <dbReference type="EMBL" id="KAK9235375.1"/>
    </source>
</evidence>
<keyword evidence="2" id="KW-1185">Reference proteome</keyword>
<dbReference type="EMBL" id="MU971418">
    <property type="protein sequence ID" value="KAK9235375.1"/>
    <property type="molecule type" value="Genomic_DNA"/>
</dbReference>
<organism evidence="1 2">
    <name type="scientific">Lipomyces kononenkoae</name>
    <name type="common">Yeast</name>
    <dbReference type="NCBI Taxonomy" id="34357"/>
    <lineage>
        <taxon>Eukaryota</taxon>
        <taxon>Fungi</taxon>
        <taxon>Dikarya</taxon>
        <taxon>Ascomycota</taxon>
        <taxon>Saccharomycotina</taxon>
        <taxon>Lipomycetes</taxon>
        <taxon>Lipomycetales</taxon>
        <taxon>Lipomycetaceae</taxon>
        <taxon>Lipomyces</taxon>
    </lineage>
</organism>
<reference evidence="2" key="1">
    <citation type="journal article" date="2024" name="Front. Bioeng. Biotechnol.">
        <title>Genome-scale model development and genomic sequencing of the oleaginous clade Lipomyces.</title>
        <authorList>
            <person name="Czajka J.J."/>
            <person name="Han Y."/>
            <person name="Kim J."/>
            <person name="Mondo S.J."/>
            <person name="Hofstad B.A."/>
            <person name="Robles A."/>
            <person name="Haridas S."/>
            <person name="Riley R."/>
            <person name="LaButti K."/>
            <person name="Pangilinan J."/>
            <person name="Andreopoulos W."/>
            <person name="Lipzen A."/>
            <person name="Yan J."/>
            <person name="Wang M."/>
            <person name="Ng V."/>
            <person name="Grigoriev I.V."/>
            <person name="Spatafora J.W."/>
            <person name="Magnuson J.K."/>
            <person name="Baker S.E."/>
            <person name="Pomraning K.R."/>
        </authorList>
    </citation>
    <scope>NUCLEOTIDE SEQUENCE [LARGE SCALE GENOMIC DNA]</scope>
    <source>
        <strain evidence="2">CBS 7786</strain>
    </source>
</reference>
<protein>
    <submittedName>
        <fullName evidence="1">Uncharacterized protein</fullName>
    </submittedName>
</protein>
<name>A0ACC3SUS7_LIPKO</name>
<proteinExistence type="predicted"/>
<evidence type="ECO:0000313" key="2">
    <source>
        <dbReference type="Proteomes" id="UP001433508"/>
    </source>
</evidence>
<dbReference type="Proteomes" id="UP001433508">
    <property type="component" value="Unassembled WGS sequence"/>
</dbReference>
<gene>
    <name evidence="1" type="ORF">V1525DRAFT_381676</name>
</gene>
<comment type="caution">
    <text evidence="1">The sequence shown here is derived from an EMBL/GenBank/DDBJ whole genome shotgun (WGS) entry which is preliminary data.</text>
</comment>
<sequence>MVSQPALPTHHTLLFGIRLYPTPTTTASNAIVHTPIFSCTLSRTTGLPILCGGAHDPFLSLLKLTDGAGVALLIDGKAVRARDQITRLVAIGRFGGKPAALPIAHGSALKLVASTKKRKMPVFDVLYLEQGVDEDDEPIHASSSASSLSSSSSVSDSGTHSPNQSSSSSSILKRFMRRPKPERQLASSCPDMEGATVQDTELLLRRAGLRAPRSLRVQVRDLAVRQQQKHEQQMRYSRHHHRAAAAPDDVSPDRSSMYSSASSVASSSPSTVSTGSFDDHRRRSIIFSVGPDDTDEPFVWEDEREDPVTNSKRLLLYDQSQYQFYKQGYIVPTDPRNPSYVNYYVQQQQYHHQQLQAQRMQQQQQQLQLQLQLQLGHRKGSSLSSLDNSRRLARIYEEDEE</sequence>